<dbReference type="InterPro" id="IPR045851">
    <property type="entry name" value="AMP-bd_C_sf"/>
</dbReference>
<dbReference type="Proteomes" id="UP001516400">
    <property type="component" value="Unassembled WGS sequence"/>
</dbReference>
<dbReference type="Gene3D" id="3.30.300.30">
    <property type="match status" value="1"/>
</dbReference>
<keyword evidence="12" id="KW-1185">Reference proteome</keyword>
<dbReference type="InterPro" id="IPR042099">
    <property type="entry name" value="ANL_N_sf"/>
</dbReference>
<dbReference type="Gene3D" id="3.40.50.12780">
    <property type="entry name" value="N-terminal domain of ligase-like"/>
    <property type="match status" value="1"/>
</dbReference>
<evidence type="ECO:0000256" key="5">
    <source>
        <dbReference type="ARBA" id="ARBA00022840"/>
    </source>
</evidence>
<dbReference type="PANTHER" id="PTHR43107">
    <property type="entry name" value="LONG-CHAIN FATTY ACID TRANSPORT PROTEIN"/>
    <property type="match status" value="1"/>
</dbReference>
<evidence type="ECO:0000256" key="8">
    <source>
        <dbReference type="ARBA" id="ARBA00041297"/>
    </source>
</evidence>
<dbReference type="GO" id="GO:0004467">
    <property type="term" value="F:long-chain fatty acid-CoA ligase activity"/>
    <property type="evidence" value="ECO:0007669"/>
    <property type="project" value="UniProtKB-EC"/>
</dbReference>
<name>A0ABD2P981_9CUCU</name>
<reference evidence="11 12" key="1">
    <citation type="journal article" date="2021" name="BMC Biol.">
        <title>Horizontally acquired antibacterial genes associated with adaptive radiation of ladybird beetles.</title>
        <authorList>
            <person name="Li H.S."/>
            <person name="Tang X.F."/>
            <person name="Huang Y.H."/>
            <person name="Xu Z.Y."/>
            <person name="Chen M.L."/>
            <person name="Du X.Y."/>
            <person name="Qiu B.Y."/>
            <person name="Chen P.T."/>
            <person name="Zhang W."/>
            <person name="Slipinski A."/>
            <person name="Escalona H.E."/>
            <person name="Waterhouse R.M."/>
            <person name="Zwick A."/>
            <person name="Pang H."/>
        </authorList>
    </citation>
    <scope>NUCLEOTIDE SEQUENCE [LARGE SCALE GENOMIC DNA]</scope>
    <source>
        <strain evidence="11">SYSU2018</strain>
    </source>
</reference>
<feature type="domain" description="AMP-dependent synthetase/ligase" evidence="10">
    <location>
        <begin position="3"/>
        <end position="246"/>
    </location>
</feature>
<evidence type="ECO:0000256" key="9">
    <source>
        <dbReference type="ARBA" id="ARBA00048666"/>
    </source>
</evidence>
<keyword evidence="5" id="KW-0067">ATP-binding</keyword>
<evidence type="ECO:0000256" key="1">
    <source>
        <dbReference type="ARBA" id="ARBA00006432"/>
    </source>
</evidence>
<proteinExistence type="inferred from homology"/>
<evidence type="ECO:0000313" key="11">
    <source>
        <dbReference type="EMBL" id="KAL3287521.1"/>
    </source>
</evidence>
<keyword evidence="2" id="KW-0436">Ligase</keyword>
<evidence type="ECO:0000256" key="6">
    <source>
        <dbReference type="ARBA" id="ARBA00026121"/>
    </source>
</evidence>
<dbReference type="EMBL" id="JABFTP020000185">
    <property type="protein sequence ID" value="KAL3287521.1"/>
    <property type="molecule type" value="Genomic_DNA"/>
</dbReference>
<evidence type="ECO:0000256" key="3">
    <source>
        <dbReference type="ARBA" id="ARBA00022741"/>
    </source>
</evidence>
<comment type="catalytic activity">
    <reaction evidence="7">
        <text>a very long-chain fatty acid + ATP + CoA = a very long-chain fatty acyl-CoA + AMP + diphosphate</text>
        <dbReference type="Rhea" id="RHEA:54536"/>
        <dbReference type="ChEBI" id="CHEBI:30616"/>
        <dbReference type="ChEBI" id="CHEBI:33019"/>
        <dbReference type="ChEBI" id="CHEBI:57287"/>
        <dbReference type="ChEBI" id="CHEBI:58950"/>
        <dbReference type="ChEBI" id="CHEBI:138261"/>
        <dbReference type="ChEBI" id="CHEBI:456215"/>
    </reaction>
    <physiologicalReaction direction="left-to-right" evidence="7">
        <dbReference type="Rhea" id="RHEA:54537"/>
    </physiologicalReaction>
</comment>
<dbReference type="InterPro" id="IPR020845">
    <property type="entry name" value="AMP-binding_CS"/>
</dbReference>
<evidence type="ECO:0000259" key="10">
    <source>
        <dbReference type="Pfam" id="PF00501"/>
    </source>
</evidence>
<evidence type="ECO:0000256" key="7">
    <source>
        <dbReference type="ARBA" id="ARBA00036527"/>
    </source>
</evidence>
<organism evidence="11 12">
    <name type="scientific">Cryptolaemus montrouzieri</name>
    <dbReference type="NCBI Taxonomy" id="559131"/>
    <lineage>
        <taxon>Eukaryota</taxon>
        <taxon>Metazoa</taxon>
        <taxon>Ecdysozoa</taxon>
        <taxon>Arthropoda</taxon>
        <taxon>Hexapoda</taxon>
        <taxon>Insecta</taxon>
        <taxon>Pterygota</taxon>
        <taxon>Neoptera</taxon>
        <taxon>Endopterygota</taxon>
        <taxon>Coleoptera</taxon>
        <taxon>Polyphaga</taxon>
        <taxon>Cucujiformia</taxon>
        <taxon>Coccinelloidea</taxon>
        <taxon>Coccinellidae</taxon>
        <taxon>Scymninae</taxon>
        <taxon>Scymnini</taxon>
        <taxon>Cryptolaemus</taxon>
    </lineage>
</organism>
<comment type="caution">
    <text evidence="11">The sequence shown here is derived from an EMBL/GenBank/DDBJ whole genome shotgun (WGS) entry which is preliminary data.</text>
</comment>
<evidence type="ECO:0000313" key="12">
    <source>
        <dbReference type="Proteomes" id="UP001516400"/>
    </source>
</evidence>
<accession>A0ABD2P981</accession>
<dbReference type="InterPro" id="IPR000873">
    <property type="entry name" value="AMP-dep_synth/lig_dom"/>
</dbReference>
<dbReference type="PROSITE" id="PS00455">
    <property type="entry name" value="AMP_BINDING"/>
    <property type="match status" value="1"/>
</dbReference>
<dbReference type="Pfam" id="PF00501">
    <property type="entry name" value="AMP-binding"/>
    <property type="match status" value="1"/>
</dbReference>
<dbReference type="AlphaFoldDB" id="A0ABD2P981"/>
<dbReference type="SUPFAM" id="SSF56801">
    <property type="entry name" value="Acetyl-CoA synthetase-like"/>
    <property type="match status" value="1"/>
</dbReference>
<dbReference type="PANTHER" id="PTHR43107:SF15">
    <property type="entry name" value="FATTY ACID TRANSPORT PROTEIN 3, ISOFORM A"/>
    <property type="match status" value="1"/>
</dbReference>
<dbReference type="GO" id="GO:0005524">
    <property type="term" value="F:ATP binding"/>
    <property type="evidence" value="ECO:0007669"/>
    <property type="project" value="UniProtKB-KW"/>
</dbReference>
<comment type="catalytic activity">
    <reaction evidence="9">
        <text>tetracosanoate + ATP + CoA = tetracosanoyl-CoA + AMP + diphosphate</text>
        <dbReference type="Rhea" id="RHEA:33639"/>
        <dbReference type="ChEBI" id="CHEBI:30616"/>
        <dbReference type="ChEBI" id="CHEBI:31014"/>
        <dbReference type="ChEBI" id="CHEBI:33019"/>
        <dbReference type="ChEBI" id="CHEBI:57287"/>
        <dbReference type="ChEBI" id="CHEBI:65052"/>
        <dbReference type="ChEBI" id="CHEBI:456215"/>
    </reaction>
    <physiologicalReaction direction="left-to-right" evidence="9">
        <dbReference type="Rhea" id="RHEA:33640"/>
    </physiologicalReaction>
</comment>
<evidence type="ECO:0000256" key="2">
    <source>
        <dbReference type="ARBA" id="ARBA00022598"/>
    </source>
</evidence>
<evidence type="ECO:0000256" key="4">
    <source>
        <dbReference type="ARBA" id="ARBA00022832"/>
    </source>
</evidence>
<keyword evidence="4" id="KW-0276">Fatty acid metabolism</keyword>
<keyword evidence="3" id="KW-0547">Nucleotide-binding</keyword>
<dbReference type="EC" id="6.2.1.3" evidence="6"/>
<gene>
    <name evidence="11" type="ORF">HHI36_001990</name>
</gene>
<keyword evidence="4" id="KW-0443">Lipid metabolism</keyword>
<comment type="similarity">
    <text evidence="1">Belongs to the ATP-dependent AMP-binding enzyme family.</text>
</comment>
<dbReference type="FunFam" id="3.30.300.30:FF:000002">
    <property type="entry name" value="Long-chain fatty acid transport protein 1"/>
    <property type="match status" value="1"/>
</dbReference>
<protein>
    <recommendedName>
        <fullName evidence="6">long-chain-fatty-acid--CoA ligase</fullName>
        <ecNumber evidence="6">6.2.1.3</ecNumber>
    </recommendedName>
    <alternativeName>
        <fullName evidence="8">Long-chain-fatty-acid--CoA ligase</fullName>
    </alternativeName>
</protein>
<sequence length="483" mass="54843">MSKESLTHALKSGNSNTIIFGSRFKKVVENATTVNPELKMFQFNDQPADLSPKAIDLKTKLQESSFNSLDFDIDMGKSDDKLVYIYTSGTTGFPKASVIRNFRYNLAFLTFNLGVNIKTEDILYIPVPLYHSLGGMAGTSQCLIKGTSIVIRTKFSASNFWKDCEKYKCTISQYIGEMARYVILAHRNSQEKPSYRLPKMFGNGMKPTTWKQFVENFNVGQIYEFYGSTEGNFGLFNLDNTVGSIGYCPLYGDYFVPMALIKCNASGEPIRNDEGFCDICEFDEPGLMVCKISKLLPLTKFDGYSDSESTKKKILENVLRKGDMYFNTGDVLVRDDHGYFYFRDRTGDTFRWKGENVSTNEVEDILSSVIQRDVAVYGVEIPGSEGKAGMAALADPNKTLDLKRFLEACQSNLPSYSVPIFLRIVDEIKETGTFKIQKVDYQKEGFNIDLVKDKVYFLDPKRKEYVEVERELYNDICNCQVRV</sequence>